<dbReference type="AlphaFoldDB" id="D0N3I1"/>
<dbReference type="SUPFAM" id="SSF55961">
    <property type="entry name" value="Bet v1-like"/>
    <property type="match status" value="1"/>
</dbReference>
<dbReference type="PANTHER" id="PTHR13510">
    <property type="entry name" value="FYVE-FINGER-CONTAINING RAB5 EFFECTOR PROTEIN RABENOSYN-5-RELATED"/>
    <property type="match status" value="1"/>
</dbReference>
<dbReference type="InterPro" id="IPR052727">
    <property type="entry name" value="Rab4/Rab5_effector"/>
</dbReference>
<dbReference type="OMA" id="NCAQEAR"/>
<dbReference type="VEuPathDB" id="FungiDB:PITG_05080"/>
<sequence>MSSKLRFPLPKNYFGHIEVTAAQKLEYRDVVQRRLNELLDDEQHYNERKANKLPCLPPADWKYVRSLEDIKIYRRRRRGRSLEEIAKHEDIPEARQAVANGQPSIVATGNIAGTVENLLYGLADTNYEEMRTTTSFLDVDTDSAVLRVFELATADDPLHFFGLKWLYSSSAPFIEPRDVCFLEAMGVQKDANDEMYGYLVLHSVELPECPPLEANVVRGRLFFSCIFRDAAPGVVDVVLRGVFDTCGELRRLSMPYASLMPYATTAFVGSLSKAVRCAEAKKMTLLARYNAISGKNRDALNVDEENPSHGLCSVCIRRVRTGMFSCLRLRWCRICGIAVYFSCCVKGKRVFLGNLRPHSACVCCPNCAQEARQMTGMRPIEPDIMELSDDDNTDKYRLTSTSDDAEGNWGLFESMAMKESFSGTRISVSEPKVAFPLPTGYFADAQGVPQPGASAIASSSVG</sequence>
<dbReference type="PANTHER" id="PTHR13510:SF44">
    <property type="entry name" value="RABENOSYN-5"/>
    <property type="match status" value="1"/>
</dbReference>
<dbReference type="GeneID" id="9472440"/>
<dbReference type="HOGENOM" id="CLU_015303_1_2_1"/>
<name>D0N3I1_PHYIT</name>
<evidence type="ECO:0000313" key="1">
    <source>
        <dbReference type="EMBL" id="EEY68935.1"/>
    </source>
</evidence>
<dbReference type="RefSeq" id="XP_002998789.1">
    <property type="nucleotide sequence ID" value="XM_002998743.1"/>
</dbReference>
<keyword evidence="2" id="KW-1185">Reference proteome</keyword>
<dbReference type="Proteomes" id="UP000006643">
    <property type="component" value="Unassembled WGS sequence"/>
</dbReference>
<dbReference type="KEGG" id="pif:PITG_05080"/>
<dbReference type="EMBL" id="DS028124">
    <property type="protein sequence ID" value="EEY68935.1"/>
    <property type="molecule type" value="Genomic_DNA"/>
</dbReference>
<reference evidence="2" key="1">
    <citation type="journal article" date="2009" name="Nature">
        <title>Genome sequence and analysis of the Irish potato famine pathogen Phytophthora infestans.</title>
        <authorList>
            <consortium name="The Broad Institute Genome Sequencing Platform"/>
            <person name="Haas B.J."/>
            <person name="Kamoun S."/>
            <person name="Zody M.C."/>
            <person name="Jiang R.H."/>
            <person name="Handsaker R.E."/>
            <person name="Cano L.M."/>
            <person name="Grabherr M."/>
            <person name="Kodira C.D."/>
            <person name="Raffaele S."/>
            <person name="Torto-Alalibo T."/>
            <person name="Bozkurt T.O."/>
            <person name="Ah-Fong A.M."/>
            <person name="Alvarado L."/>
            <person name="Anderson V.L."/>
            <person name="Armstrong M.R."/>
            <person name="Avrova A."/>
            <person name="Baxter L."/>
            <person name="Beynon J."/>
            <person name="Boevink P.C."/>
            <person name="Bollmann S.R."/>
            <person name="Bos J.I."/>
            <person name="Bulone V."/>
            <person name="Cai G."/>
            <person name="Cakir C."/>
            <person name="Carrington J.C."/>
            <person name="Chawner M."/>
            <person name="Conti L."/>
            <person name="Costanzo S."/>
            <person name="Ewan R."/>
            <person name="Fahlgren N."/>
            <person name="Fischbach M.A."/>
            <person name="Fugelstad J."/>
            <person name="Gilroy E.M."/>
            <person name="Gnerre S."/>
            <person name="Green P.J."/>
            <person name="Grenville-Briggs L.J."/>
            <person name="Griffith J."/>
            <person name="Grunwald N.J."/>
            <person name="Horn K."/>
            <person name="Horner N.R."/>
            <person name="Hu C.H."/>
            <person name="Huitema E."/>
            <person name="Jeong D.H."/>
            <person name="Jones A.M."/>
            <person name="Jones J.D."/>
            <person name="Jones R.W."/>
            <person name="Karlsson E.K."/>
            <person name="Kunjeti S.G."/>
            <person name="Lamour K."/>
            <person name="Liu Z."/>
            <person name="Ma L."/>
            <person name="Maclean D."/>
            <person name="Chibucos M.C."/>
            <person name="McDonald H."/>
            <person name="McWalters J."/>
            <person name="Meijer H.J."/>
            <person name="Morgan W."/>
            <person name="Morris P.F."/>
            <person name="Munro C.A."/>
            <person name="O'Neill K."/>
            <person name="Ospina-Giraldo M."/>
            <person name="Pinzon A."/>
            <person name="Pritchard L."/>
            <person name="Ramsahoye B."/>
            <person name="Ren Q."/>
            <person name="Restrepo S."/>
            <person name="Roy S."/>
            <person name="Sadanandom A."/>
            <person name="Savidor A."/>
            <person name="Schornack S."/>
            <person name="Schwartz D.C."/>
            <person name="Schumann U.D."/>
            <person name="Schwessinger B."/>
            <person name="Seyer L."/>
            <person name="Sharpe T."/>
            <person name="Silvar C."/>
            <person name="Song J."/>
            <person name="Studholme D.J."/>
            <person name="Sykes S."/>
            <person name="Thines M."/>
            <person name="van de Vondervoort P.J."/>
            <person name="Phuntumart V."/>
            <person name="Wawra S."/>
            <person name="Weide R."/>
            <person name="Win J."/>
            <person name="Young C."/>
            <person name="Zhou S."/>
            <person name="Fry W."/>
            <person name="Meyers B.C."/>
            <person name="van West P."/>
            <person name="Ristaino J."/>
            <person name="Govers F."/>
            <person name="Birch P.R."/>
            <person name="Whisson S.C."/>
            <person name="Judelson H.S."/>
            <person name="Nusbaum C."/>
        </authorList>
    </citation>
    <scope>NUCLEOTIDE SEQUENCE [LARGE SCALE GENOMIC DNA]</scope>
    <source>
        <strain evidence="2">T30-4</strain>
    </source>
</reference>
<organism evidence="1 2">
    <name type="scientific">Phytophthora infestans (strain T30-4)</name>
    <name type="common">Potato late blight agent</name>
    <dbReference type="NCBI Taxonomy" id="403677"/>
    <lineage>
        <taxon>Eukaryota</taxon>
        <taxon>Sar</taxon>
        <taxon>Stramenopiles</taxon>
        <taxon>Oomycota</taxon>
        <taxon>Peronosporomycetes</taxon>
        <taxon>Peronosporales</taxon>
        <taxon>Peronosporaceae</taxon>
        <taxon>Phytophthora</taxon>
    </lineage>
</organism>
<gene>
    <name evidence="1" type="ORF">PITG_05080</name>
</gene>
<dbReference type="InterPro" id="IPR023393">
    <property type="entry name" value="START-like_dom_sf"/>
</dbReference>
<dbReference type="Gene3D" id="3.30.530.20">
    <property type="match status" value="1"/>
</dbReference>
<protein>
    <recommendedName>
        <fullName evidence="3">FYVE-type domain-containing protein</fullName>
    </recommendedName>
</protein>
<evidence type="ECO:0000313" key="2">
    <source>
        <dbReference type="Proteomes" id="UP000006643"/>
    </source>
</evidence>
<dbReference type="OrthoDB" id="60625at2759"/>
<dbReference type="eggNOG" id="ENOG502RFP1">
    <property type="taxonomic scope" value="Eukaryota"/>
</dbReference>
<evidence type="ECO:0008006" key="3">
    <source>
        <dbReference type="Google" id="ProtNLM"/>
    </source>
</evidence>
<proteinExistence type="predicted"/>
<accession>D0N3I1</accession>
<dbReference type="InParanoid" id="D0N3I1"/>